<evidence type="ECO:0000256" key="1">
    <source>
        <dbReference type="ARBA" id="ARBA00010990"/>
    </source>
</evidence>
<dbReference type="Gene3D" id="3.90.470.20">
    <property type="entry name" value="4'-phosphopantetheinyl transferase domain"/>
    <property type="match status" value="1"/>
</dbReference>
<dbReference type="GO" id="GO:0019878">
    <property type="term" value="P:lysine biosynthetic process via aminoadipic acid"/>
    <property type="evidence" value="ECO:0007669"/>
    <property type="project" value="TreeGrafter"/>
</dbReference>
<dbReference type="GO" id="GO:0000287">
    <property type="term" value="F:magnesium ion binding"/>
    <property type="evidence" value="ECO:0007669"/>
    <property type="project" value="InterPro"/>
</dbReference>
<name>A0A244CTN6_PSEDV</name>
<comment type="similarity">
    <text evidence="1">Belongs to the P-Pant transferase superfamily. Gsp/Sfp/HetI/AcpT family.</text>
</comment>
<feature type="domain" description="4'-phosphopantetheinyl transferase" evidence="3">
    <location>
        <begin position="134"/>
        <end position="221"/>
    </location>
</feature>
<dbReference type="PANTHER" id="PTHR12215:SF10">
    <property type="entry name" value="L-AMINOADIPATE-SEMIALDEHYDE DEHYDROGENASE-PHOSPHOPANTETHEINYL TRANSFERASE"/>
    <property type="match status" value="1"/>
</dbReference>
<dbReference type="GO" id="GO:0005829">
    <property type="term" value="C:cytosol"/>
    <property type="evidence" value="ECO:0007669"/>
    <property type="project" value="TreeGrafter"/>
</dbReference>
<dbReference type="SUPFAM" id="SSF56214">
    <property type="entry name" value="4'-phosphopantetheinyl transferase"/>
    <property type="match status" value="2"/>
</dbReference>
<dbReference type="OrthoDB" id="9808281at2"/>
<dbReference type="Proteomes" id="UP000194841">
    <property type="component" value="Unassembled WGS sequence"/>
</dbReference>
<organism evidence="4 5">
    <name type="scientific">Pseudoalteromonas ulvae</name>
    <dbReference type="NCBI Taxonomy" id="107327"/>
    <lineage>
        <taxon>Bacteria</taxon>
        <taxon>Pseudomonadati</taxon>
        <taxon>Pseudomonadota</taxon>
        <taxon>Gammaproteobacteria</taxon>
        <taxon>Alteromonadales</taxon>
        <taxon>Pseudoalteromonadaceae</taxon>
        <taxon>Pseudoalteromonas</taxon>
    </lineage>
</organism>
<dbReference type="Pfam" id="PF01648">
    <property type="entry name" value="ACPS"/>
    <property type="match status" value="1"/>
</dbReference>
<dbReference type="InterPro" id="IPR008278">
    <property type="entry name" value="4-PPantetheinyl_Trfase_dom"/>
</dbReference>
<gene>
    <name evidence="4" type="ORF">B1199_01350</name>
</gene>
<accession>A0A244CTN6</accession>
<evidence type="ECO:0000259" key="3">
    <source>
        <dbReference type="Pfam" id="PF01648"/>
    </source>
</evidence>
<dbReference type="InterPro" id="IPR037143">
    <property type="entry name" value="4-PPantetheinyl_Trfase_dom_sf"/>
</dbReference>
<dbReference type="EMBL" id="MWPV01000001">
    <property type="protein sequence ID" value="OUL58958.1"/>
    <property type="molecule type" value="Genomic_DNA"/>
</dbReference>
<dbReference type="InterPro" id="IPR050559">
    <property type="entry name" value="P-Pant_transferase_sf"/>
</dbReference>
<dbReference type="AlphaFoldDB" id="A0A244CTN6"/>
<dbReference type="PANTHER" id="PTHR12215">
    <property type="entry name" value="PHOSPHOPANTETHEINE TRANSFERASE"/>
    <property type="match status" value="1"/>
</dbReference>
<proteinExistence type="inferred from homology"/>
<comment type="caution">
    <text evidence="4">The sequence shown here is derived from an EMBL/GenBank/DDBJ whole genome shotgun (WGS) entry which is preliminary data.</text>
</comment>
<reference evidence="4 5" key="1">
    <citation type="submission" date="2017-02" db="EMBL/GenBank/DDBJ databases">
        <title>Pseudoalteromonas ulvae TC14 Genome.</title>
        <authorList>
            <person name="Molmeret M."/>
        </authorList>
    </citation>
    <scope>NUCLEOTIDE SEQUENCE [LARGE SCALE GENOMIC DNA]</scope>
    <source>
        <strain evidence="4">TC14</strain>
    </source>
</reference>
<protein>
    <recommendedName>
        <fullName evidence="3">4'-phosphopantetheinyl transferase domain-containing protein</fullName>
    </recommendedName>
</protein>
<sequence>MPIDYFANTLTIQHGTENDFSLSEKQLAIWLCDGSNADLQALNLKQILHPDEHCILAQRKKQQAQQEYCISRMIIKRVLVSTFGANATEFASRFDAEQGQLQLWHHDQLLPVSVSLSHSNGFVAVAMSLGNHAFGLDLERTNKPRAFLKLAKHFYHPDEVALIEQSAANEQQAACFYRIWTLKEALAKTLKKPIAQLLRPNVFELIQSNQLHSQSTQINQFDLSLICASPLEFKHIQASTLNEKSLSIN</sequence>
<keyword evidence="5" id="KW-1185">Reference proteome</keyword>
<evidence type="ECO:0000313" key="4">
    <source>
        <dbReference type="EMBL" id="OUL58958.1"/>
    </source>
</evidence>
<evidence type="ECO:0000313" key="5">
    <source>
        <dbReference type="Proteomes" id="UP000194841"/>
    </source>
</evidence>
<keyword evidence="2" id="KW-0808">Transferase</keyword>
<dbReference type="RefSeq" id="WP_086742334.1">
    <property type="nucleotide sequence ID" value="NZ_MWPV01000001.1"/>
</dbReference>
<dbReference type="GO" id="GO:0008897">
    <property type="term" value="F:holo-[acyl-carrier-protein] synthase activity"/>
    <property type="evidence" value="ECO:0007669"/>
    <property type="project" value="InterPro"/>
</dbReference>
<evidence type="ECO:0000256" key="2">
    <source>
        <dbReference type="ARBA" id="ARBA00022679"/>
    </source>
</evidence>